<dbReference type="CDD" id="cd00075">
    <property type="entry name" value="HATPase"/>
    <property type="match status" value="1"/>
</dbReference>
<evidence type="ECO:0000313" key="9">
    <source>
        <dbReference type="Proteomes" id="UP000745859"/>
    </source>
</evidence>
<dbReference type="PRINTS" id="PR00344">
    <property type="entry name" value="BCTRLSENSOR"/>
</dbReference>
<evidence type="ECO:0000256" key="6">
    <source>
        <dbReference type="ARBA" id="ARBA00023012"/>
    </source>
</evidence>
<dbReference type="PANTHER" id="PTHR43711:SF1">
    <property type="entry name" value="HISTIDINE KINASE 1"/>
    <property type="match status" value="1"/>
</dbReference>
<keyword evidence="9" id="KW-1185">Reference proteome</keyword>
<dbReference type="InterPro" id="IPR036890">
    <property type="entry name" value="HATPase_C_sf"/>
</dbReference>
<dbReference type="CDD" id="cd00082">
    <property type="entry name" value="HisKA"/>
    <property type="match status" value="1"/>
</dbReference>
<dbReference type="SUPFAM" id="SSF55874">
    <property type="entry name" value="ATPase domain of HSP90 chaperone/DNA topoisomerase II/histidine kinase"/>
    <property type="match status" value="1"/>
</dbReference>
<dbReference type="InterPro" id="IPR036097">
    <property type="entry name" value="HisK_dim/P_sf"/>
</dbReference>
<evidence type="ECO:0000256" key="4">
    <source>
        <dbReference type="ARBA" id="ARBA00022679"/>
    </source>
</evidence>
<dbReference type="Pfam" id="PF02518">
    <property type="entry name" value="HATPase_c"/>
    <property type="match status" value="1"/>
</dbReference>
<dbReference type="Pfam" id="PF00512">
    <property type="entry name" value="HisKA"/>
    <property type="match status" value="1"/>
</dbReference>
<keyword evidence="5 8" id="KW-0418">Kinase</keyword>
<dbReference type="Proteomes" id="UP000745859">
    <property type="component" value="Unassembled WGS sequence"/>
</dbReference>
<proteinExistence type="predicted"/>
<dbReference type="InterPro" id="IPR003594">
    <property type="entry name" value="HATPase_dom"/>
</dbReference>
<dbReference type="PROSITE" id="PS50109">
    <property type="entry name" value="HIS_KIN"/>
    <property type="match status" value="1"/>
</dbReference>
<dbReference type="EMBL" id="JAASQL010000002">
    <property type="protein sequence ID" value="NIJ45377.1"/>
    <property type="molecule type" value="Genomic_DNA"/>
</dbReference>
<dbReference type="InterPro" id="IPR004358">
    <property type="entry name" value="Sig_transdc_His_kin-like_C"/>
</dbReference>
<dbReference type="EC" id="2.7.13.3" evidence="2"/>
<dbReference type="InterPro" id="IPR003661">
    <property type="entry name" value="HisK_dim/P_dom"/>
</dbReference>
<comment type="caution">
    <text evidence="8">The sequence shown here is derived from an EMBL/GenBank/DDBJ whole genome shotgun (WGS) entry which is preliminary data.</text>
</comment>
<dbReference type="Gene3D" id="1.10.287.130">
    <property type="match status" value="1"/>
</dbReference>
<keyword evidence="3" id="KW-0597">Phosphoprotein</keyword>
<dbReference type="SUPFAM" id="SSF55785">
    <property type="entry name" value="PYP-like sensor domain (PAS domain)"/>
    <property type="match status" value="1"/>
</dbReference>
<evidence type="ECO:0000256" key="5">
    <source>
        <dbReference type="ARBA" id="ARBA00022777"/>
    </source>
</evidence>
<accession>A0ABX0UEA2</accession>
<dbReference type="Pfam" id="PF13188">
    <property type="entry name" value="PAS_8"/>
    <property type="match status" value="1"/>
</dbReference>
<protein>
    <recommendedName>
        <fullName evidence="2">histidine kinase</fullName>
        <ecNumber evidence="2">2.7.13.3</ecNumber>
    </recommendedName>
</protein>
<dbReference type="InterPro" id="IPR035965">
    <property type="entry name" value="PAS-like_dom_sf"/>
</dbReference>
<evidence type="ECO:0000313" key="8">
    <source>
        <dbReference type="EMBL" id="NIJ45377.1"/>
    </source>
</evidence>
<name>A0ABX0UEA2_9FLAO</name>
<dbReference type="SMART" id="SM00387">
    <property type="entry name" value="HATPase_c"/>
    <property type="match status" value="1"/>
</dbReference>
<dbReference type="Gene3D" id="3.30.565.10">
    <property type="entry name" value="Histidine kinase-like ATPase, C-terminal domain"/>
    <property type="match status" value="1"/>
</dbReference>
<feature type="domain" description="Histidine kinase" evidence="7">
    <location>
        <begin position="153"/>
        <end position="370"/>
    </location>
</feature>
<organism evidence="8 9">
    <name type="scientific">Wenyingzhuangia heitensis</name>
    <dbReference type="NCBI Taxonomy" id="1487859"/>
    <lineage>
        <taxon>Bacteria</taxon>
        <taxon>Pseudomonadati</taxon>
        <taxon>Bacteroidota</taxon>
        <taxon>Flavobacteriia</taxon>
        <taxon>Flavobacteriales</taxon>
        <taxon>Flavobacteriaceae</taxon>
        <taxon>Wenyingzhuangia</taxon>
    </lineage>
</organism>
<evidence type="ECO:0000256" key="2">
    <source>
        <dbReference type="ARBA" id="ARBA00012438"/>
    </source>
</evidence>
<sequence length="370" mass="41227">METNNIQNLLNSDFIHNAIIEQSPTAIIIATAPKVEIVYANKAAWNFTGDKAPLTNKMKIESCKAYYPNGKLYSFDEMPIVRSLTTGEFVCGEQVLVEFDNSVKKWALTYTHPISKNNKIIAAIAIFSDITNIINSNTELKEANRNKLRILGIIAHDLKTPFNALIGFSELLINSLKNKDFETAEEYAHIIKNSAKTAYTMTNDLIDWASNTASIRYNQTPLNVLSFIQKITQQLQASAIKKNILIILNVNATLKISFNENALGIALRNILSNAIKFSYNNSTIKIDVKNQDTETIFSIADYGVGIPEKRKKTILVNPKSNHSTVGTNGETGSGLGLCVTKEMILKHKGKLWVESEMNKGTTFYFSIPTH</sequence>
<dbReference type="InterPro" id="IPR000014">
    <property type="entry name" value="PAS"/>
</dbReference>
<keyword evidence="4" id="KW-0808">Transferase</keyword>
<dbReference type="Gene3D" id="3.30.450.20">
    <property type="entry name" value="PAS domain"/>
    <property type="match status" value="1"/>
</dbReference>
<gene>
    <name evidence="8" type="ORF">FHR24_001845</name>
</gene>
<evidence type="ECO:0000256" key="3">
    <source>
        <dbReference type="ARBA" id="ARBA00022553"/>
    </source>
</evidence>
<evidence type="ECO:0000256" key="1">
    <source>
        <dbReference type="ARBA" id="ARBA00000085"/>
    </source>
</evidence>
<dbReference type="PANTHER" id="PTHR43711">
    <property type="entry name" value="TWO-COMPONENT HISTIDINE KINASE"/>
    <property type="match status" value="1"/>
</dbReference>
<dbReference type="GO" id="GO:0016301">
    <property type="term" value="F:kinase activity"/>
    <property type="evidence" value="ECO:0007669"/>
    <property type="project" value="UniProtKB-KW"/>
</dbReference>
<dbReference type="RefSeq" id="WP_167187326.1">
    <property type="nucleotide sequence ID" value="NZ_JAASQL010000002.1"/>
</dbReference>
<dbReference type="SUPFAM" id="SSF47384">
    <property type="entry name" value="Homodimeric domain of signal transducing histidine kinase"/>
    <property type="match status" value="1"/>
</dbReference>
<dbReference type="SMART" id="SM00388">
    <property type="entry name" value="HisKA"/>
    <property type="match status" value="1"/>
</dbReference>
<keyword evidence="6" id="KW-0902">Two-component regulatory system</keyword>
<comment type="catalytic activity">
    <reaction evidence="1">
        <text>ATP + protein L-histidine = ADP + protein N-phospho-L-histidine.</text>
        <dbReference type="EC" id="2.7.13.3"/>
    </reaction>
</comment>
<dbReference type="InterPro" id="IPR005467">
    <property type="entry name" value="His_kinase_dom"/>
</dbReference>
<evidence type="ECO:0000259" key="7">
    <source>
        <dbReference type="PROSITE" id="PS50109"/>
    </source>
</evidence>
<dbReference type="InterPro" id="IPR050736">
    <property type="entry name" value="Sensor_HK_Regulatory"/>
</dbReference>
<reference evidence="8 9" key="1">
    <citation type="submission" date="2020-03" db="EMBL/GenBank/DDBJ databases">
        <title>Genomic Encyclopedia of Type Strains, Phase IV (KMG-IV): sequencing the most valuable type-strain genomes for metagenomic binning, comparative biology and taxonomic classification.</title>
        <authorList>
            <person name="Goeker M."/>
        </authorList>
    </citation>
    <scope>NUCLEOTIDE SEQUENCE [LARGE SCALE GENOMIC DNA]</scope>
    <source>
        <strain evidence="8 9">DSM 101599</strain>
    </source>
</reference>